<sequence length="340" mass="38232">MSAEKKPKLEKPPKLNLADVHEEAVFEGKGGLEAEAFVRAIRQKVFREGRQDADRWIAQFAATCFAGDALRWHASLDDDVQNSWKALQRAMFTQYPAPKRRNIRRESLPAPIPRKGRIRVQLDDTGTIAFVSRTVGRHGQYFTTNNSSNALQVECDPSDGSKRIKLLNPTTEHDWLGISWDETPTNWGLGSPCWAVVVGVNRSNRKSMLSTSSRCEGPTKAVTWDIASDGGLVPIWEREDGGSWNPFGVTRYHQCSAAFTSQSNIHSKQPCKSLPQKQARWSSYSTTTPSRHFKIGRTTVLALYLNLYDIISQLSLVYPTNYADMCPYQIMEPSYASTSR</sequence>
<gene>
    <name evidence="1" type="ORF">M407DRAFT_161769</name>
</gene>
<accession>A0A0C3K9X8</accession>
<keyword evidence="2" id="KW-1185">Reference proteome</keyword>
<dbReference type="HOGENOM" id="CLU_816820_0_0_1"/>
<dbReference type="AlphaFoldDB" id="A0A0C3K9X8"/>
<organism evidence="1 2">
    <name type="scientific">Tulasnella calospora MUT 4182</name>
    <dbReference type="NCBI Taxonomy" id="1051891"/>
    <lineage>
        <taxon>Eukaryota</taxon>
        <taxon>Fungi</taxon>
        <taxon>Dikarya</taxon>
        <taxon>Basidiomycota</taxon>
        <taxon>Agaricomycotina</taxon>
        <taxon>Agaricomycetes</taxon>
        <taxon>Cantharellales</taxon>
        <taxon>Tulasnellaceae</taxon>
        <taxon>Tulasnella</taxon>
    </lineage>
</organism>
<evidence type="ECO:0000313" key="1">
    <source>
        <dbReference type="EMBL" id="KIO18218.1"/>
    </source>
</evidence>
<dbReference type="EMBL" id="KN823303">
    <property type="protein sequence ID" value="KIO18218.1"/>
    <property type="molecule type" value="Genomic_DNA"/>
</dbReference>
<protein>
    <submittedName>
        <fullName evidence="1">Uncharacterized protein</fullName>
    </submittedName>
</protein>
<dbReference type="Proteomes" id="UP000054248">
    <property type="component" value="Unassembled WGS sequence"/>
</dbReference>
<name>A0A0C3K9X8_9AGAM</name>
<dbReference type="OrthoDB" id="3139316at2759"/>
<proteinExistence type="predicted"/>
<reference evidence="1 2" key="1">
    <citation type="submission" date="2014-04" db="EMBL/GenBank/DDBJ databases">
        <authorList>
            <consortium name="DOE Joint Genome Institute"/>
            <person name="Kuo A."/>
            <person name="Girlanda M."/>
            <person name="Perotto S."/>
            <person name="Kohler A."/>
            <person name="Nagy L.G."/>
            <person name="Floudas D."/>
            <person name="Copeland A."/>
            <person name="Barry K.W."/>
            <person name="Cichocki N."/>
            <person name="Veneault-Fourrey C."/>
            <person name="LaButti K."/>
            <person name="Lindquist E.A."/>
            <person name="Lipzen A."/>
            <person name="Lundell T."/>
            <person name="Morin E."/>
            <person name="Murat C."/>
            <person name="Sun H."/>
            <person name="Tunlid A."/>
            <person name="Henrissat B."/>
            <person name="Grigoriev I.V."/>
            <person name="Hibbett D.S."/>
            <person name="Martin F."/>
            <person name="Nordberg H.P."/>
            <person name="Cantor M.N."/>
            <person name="Hua S.X."/>
        </authorList>
    </citation>
    <scope>NUCLEOTIDE SEQUENCE [LARGE SCALE GENOMIC DNA]</scope>
    <source>
        <strain evidence="1 2">MUT 4182</strain>
    </source>
</reference>
<evidence type="ECO:0000313" key="2">
    <source>
        <dbReference type="Proteomes" id="UP000054248"/>
    </source>
</evidence>
<reference evidence="2" key="2">
    <citation type="submission" date="2015-01" db="EMBL/GenBank/DDBJ databases">
        <title>Evolutionary Origins and Diversification of the Mycorrhizal Mutualists.</title>
        <authorList>
            <consortium name="DOE Joint Genome Institute"/>
            <consortium name="Mycorrhizal Genomics Consortium"/>
            <person name="Kohler A."/>
            <person name="Kuo A."/>
            <person name="Nagy L.G."/>
            <person name="Floudas D."/>
            <person name="Copeland A."/>
            <person name="Barry K.W."/>
            <person name="Cichocki N."/>
            <person name="Veneault-Fourrey C."/>
            <person name="LaButti K."/>
            <person name="Lindquist E.A."/>
            <person name="Lipzen A."/>
            <person name="Lundell T."/>
            <person name="Morin E."/>
            <person name="Murat C."/>
            <person name="Riley R."/>
            <person name="Ohm R."/>
            <person name="Sun H."/>
            <person name="Tunlid A."/>
            <person name="Henrissat B."/>
            <person name="Grigoriev I.V."/>
            <person name="Hibbett D.S."/>
            <person name="Martin F."/>
        </authorList>
    </citation>
    <scope>NUCLEOTIDE SEQUENCE [LARGE SCALE GENOMIC DNA]</scope>
    <source>
        <strain evidence="2">MUT 4182</strain>
    </source>
</reference>